<feature type="region of interest" description="Disordered" evidence="1">
    <location>
        <begin position="89"/>
        <end position="114"/>
    </location>
</feature>
<proteinExistence type="predicted"/>
<keyword evidence="2" id="KW-0472">Membrane</keyword>
<evidence type="ECO:0000256" key="2">
    <source>
        <dbReference type="SAM" id="Phobius"/>
    </source>
</evidence>
<organism evidence="3 4">
    <name type="scientific">Frankliniella occidentalis</name>
    <name type="common">Western flower thrips</name>
    <name type="synonym">Euthrips occidentalis</name>
    <dbReference type="NCBI Taxonomy" id="133901"/>
    <lineage>
        <taxon>Eukaryota</taxon>
        <taxon>Metazoa</taxon>
        <taxon>Ecdysozoa</taxon>
        <taxon>Arthropoda</taxon>
        <taxon>Hexapoda</taxon>
        <taxon>Insecta</taxon>
        <taxon>Pterygota</taxon>
        <taxon>Neoptera</taxon>
        <taxon>Paraneoptera</taxon>
        <taxon>Thysanoptera</taxon>
        <taxon>Terebrantia</taxon>
        <taxon>Thripoidea</taxon>
        <taxon>Thripidae</taxon>
        <taxon>Frankliniella</taxon>
    </lineage>
</organism>
<gene>
    <name evidence="4" type="primary">LOC113213005</name>
</gene>
<dbReference type="RefSeq" id="XP_026287693.2">
    <property type="nucleotide sequence ID" value="XM_026431908.2"/>
</dbReference>
<dbReference type="GeneID" id="113213005"/>
<dbReference type="Proteomes" id="UP000504606">
    <property type="component" value="Unplaced"/>
</dbReference>
<dbReference type="KEGG" id="foc:113213005"/>
<evidence type="ECO:0000313" key="4">
    <source>
        <dbReference type="RefSeq" id="XP_026287693.2"/>
    </source>
</evidence>
<keyword evidence="2" id="KW-1133">Transmembrane helix</keyword>
<feature type="transmembrane region" description="Helical" evidence="2">
    <location>
        <begin position="58"/>
        <end position="78"/>
    </location>
</feature>
<feature type="region of interest" description="Disordered" evidence="1">
    <location>
        <begin position="1"/>
        <end position="49"/>
    </location>
</feature>
<accession>A0A6J1T340</accession>
<dbReference type="AlphaFoldDB" id="A0A6J1T340"/>
<keyword evidence="2" id="KW-0812">Transmembrane</keyword>
<evidence type="ECO:0000256" key="1">
    <source>
        <dbReference type="SAM" id="MobiDB-lite"/>
    </source>
</evidence>
<reference evidence="4" key="1">
    <citation type="submission" date="2025-08" db="UniProtKB">
        <authorList>
            <consortium name="RefSeq"/>
        </authorList>
    </citation>
    <scope>IDENTIFICATION</scope>
    <source>
        <tissue evidence="4">Whole organism</tissue>
    </source>
</reference>
<name>A0A6J1T340_FRAOC</name>
<evidence type="ECO:0000313" key="3">
    <source>
        <dbReference type="Proteomes" id="UP000504606"/>
    </source>
</evidence>
<protein>
    <submittedName>
        <fullName evidence="4">Uncharacterized protein LOC113213005</fullName>
    </submittedName>
</protein>
<dbReference type="OrthoDB" id="8117451at2759"/>
<feature type="compositionally biased region" description="Basic and acidic residues" evidence="1">
    <location>
        <begin position="103"/>
        <end position="114"/>
    </location>
</feature>
<keyword evidence="3" id="KW-1185">Reference proteome</keyword>
<sequence length="169" mass="17286">MRRGEDCPRAQLARIKTDRGPNHGISRSTAAEHSPAHPPAPSSSASPTINTDAMARPVVLLLAIVLLGCAACALASPAPFRGSVGPNGGGPNIPGVSNPGPGRHGEVSGGIRRDKGYGTTVHGAGSGDAWVSRDGNSRVNVGGRVSQGVSGHAKGQRDYGGHIMYEKKW</sequence>